<proteinExistence type="inferred from homology"/>
<dbReference type="InterPro" id="IPR018628">
    <property type="entry name" value="Coa3_CC"/>
</dbReference>
<evidence type="ECO:0000256" key="3">
    <source>
        <dbReference type="ARBA" id="ARBA00007035"/>
    </source>
</evidence>
<accession>G0SHT1</accession>
<dbReference type="RefSeq" id="XP_006697583.1">
    <property type="nucleotide sequence ID" value="XM_006697520.1"/>
</dbReference>
<keyword evidence="8 9" id="KW-0472">Membrane</keyword>
<protein>
    <recommendedName>
        <fullName evidence="9">Cytochrome c oxidase assembly factor 3</fullName>
    </recommendedName>
</protein>
<evidence type="ECO:0000256" key="2">
    <source>
        <dbReference type="ARBA" id="ARBA00004304"/>
    </source>
</evidence>
<dbReference type="GeneID" id="18261364"/>
<evidence type="ECO:0000256" key="4">
    <source>
        <dbReference type="ARBA" id="ARBA00011351"/>
    </source>
</evidence>
<dbReference type="Pfam" id="PF09813">
    <property type="entry name" value="Coa3_cc"/>
    <property type="match status" value="1"/>
</dbReference>
<feature type="transmembrane region" description="Helical" evidence="9">
    <location>
        <begin position="33"/>
        <end position="53"/>
    </location>
</feature>
<keyword evidence="9" id="KW-0999">Mitochondrion inner membrane</keyword>
<keyword evidence="6 9" id="KW-1133">Transmembrane helix</keyword>
<sequence length="82" mass="9331">MDRRPGRGLQPSTYWDSKYRQTPALIRARRPYLFKNAVTGIALFSLAVGVYIYTIKAIGQDEFEDVKVPDAPVQPTTTQEKK</sequence>
<comment type="function">
    <text evidence="1 9">Required for assembly of cytochrome c oxidase (complex IV).</text>
</comment>
<organism evidence="12">
    <name type="scientific">Chaetomium thermophilum (strain DSM 1495 / CBS 144.50 / IMI 039719)</name>
    <name type="common">Thermochaetoides thermophila</name>
    <dbReference type="NCBI Taxonomy" id="759272"/>
    <lineage>
        <taxon>Eukaryota</taxon>
        <taxon>Fungi</taxon>
        <taxon>Dikarya</taxon>
        <taxon>Ascomycota</taxon>
        <taxon>Pezizomycotina</taxon>
        <taxon>Sordariomycetes</taxon>
        <taxon>Sordariomycetidae</taxon>
        <taxon>Sordariales</taxon>
        <taxon>Chaetomiaceae</taxon>
        <taxon>Thermochaetoides</taxon>
    </lineage>
</organism>
<evidence type="ECO:0000313" key="12">
    <source>
        <dbReference type="Proteomes" id="UP000008066"/>
    </source>
</evidence>
<dbReference type="InterPro" id="IPR041752">
    <property type="entry name" value="Coa3"/>
</dbReference>
<dbReference type="OrthoDB" id="10018333at2759"/>
<dbReference type="AlphaFoldDB" id="G0SHT1"/>
<gene>
    <name evidence="11" type="ORF">CTHT_0073260</name>
</gene>
<comment type="subcellular location">
    <subcellularLocation>
        <location evidence="2">Mitochondrion membrane</location>
        <topology evidence="2">Single-pass membrane protein</topology>
    </subcellularLocation>
</comment>
<evidence type="ECO:0000256" key="1">
    <source>
        <dbReference type="ARBA" id="ARBA00003064"/>
    </source>
</evidence>
<comment type="subunit">
    <text evidence="4 9">Component of 250-400 kDa complexes called cytochrome oxidase assembly intermediates or COA complexes.</text>
</comment>
<name>G0SHT1_CHATD</name>
<dbReference type="KEGG" id="cthr:CTHT_0073260"/>
<dbReference type="GO" id="GO:0005743">
    <property type="term" value="C:mitochondrial inner membrane"/>
    <property type="evidence" value="ECO:0007669"/>
    <property type="project" value="UniProtKB-UniRule"/>
</dbReference>
<feature type="domain" description="Cytochrome c oxidase assembly factor 3 mitochondrial coiled-coil" evidence="10">
    <location>
        <begin position="25"/>
        <end position="65"/>
    </location>
</feature>
<evidence type="ECO:0000256" key="7">
    <source>
        <dbReference type="ARBA" id="ARBA00023128"/>
    </source>
</evidence>
<dbReference type="Proteomes" id="UP000008066">
    <property type="component" value="Unassembled WGS sequence"/>
</dbReference>
<evidence type="ECO:0000256" key="9">
    <source>
        <dbReference type="RuleBase" id="RU367056"/>
    </source>
</evidence>
<keyword evidence="12" id="KW-1185">Reference proteome</keyword>
<dbReference type="PANTHER" id="PTHR15642:SF3">
    <property type="entry name" value="CYTOCHROME C OXIDASE ASSEMBLY FACTOR 3 HOMOLOG, MITOCHONDRIAL"/>
    <property type="match status" value="1"/>
</dbReference>
<dbReference type="STRING" id="759272.G0SHT1"/>
<evidence type="ECO:0000259" key="10">
    <source>
        <dbReference type="Pfam" id="PF09813"/>
    </source>
</evidence>
<comment type="similarity">
    <text evidence="3 9">Belongs to the COA3 family.</text>
</comment>
<dbReference type="PANTHER" id="PTHR15642">
    <property type="entry name" value="CYTOCHROME C OXIDASE ASSEMBLY FACTOR 3, MITOCHONDRIAL"/>
    <property type="match status" value="1"/>
</dbReference>
<dbReference type="GO" id="GO:0033617">
    <property type="term" value="P:mitochondrial respiratory chain complex IV assembly"/>
    <property type="evidence" value="ECO:0007669"/>
    <property type="project" value="UniProtKB-UniRule"/>
</dbReference>
<evidence type="ECO:0000313" key="11">
    <source>
        <dbReference type="EMBL" id="EGS17001.1"/>
    </source>
</evidence>
<reference evidence="11 12" key="1">
    <citation type="journal article" date="2011" name="Cell">
        <title>Insight into structure and assembly of the nuclear pore complex by utilizing the genome of a eukaryotic thermophile.</title>
        <authorList>
            <person name="Amlacher S."/>
            <person name="Sarges P."/>
            <person name="Flemming D."/>
            <person name="van Noort V."/>
            <person name="Kunze R."/>
            <person name="Devos D.P."/>
            <person name="Arumugam M."/>
            <person name="Bork P."/>
            <person name="Hurt E."/>
        </authorList>
    </citation>
    <scope>NUCLEOTIDE SEQUENCE [LARGE SCALE GENOMIC DNA]</scope>
    <source>
        <strain evidence="12">DSM 1495 / CBS 144.50 / IMI 039719</strain>
    </source>
</reference>
<keyword evidence="5 9" id="KW-0812">Transmembrane</keyword>
<evidence type="ECO:0000256" key="5">
    <source>
        <dbReference type="ARBA" id="ARBA00022692"/>
    </source>
</evidence>
<dbReference type="EMBL" id="GL988048">
    <property type="protein sequence ID" value="EGS17001.1"/>
    <property type="molecule type" value="Genomic_DNA"/>
</dbReference>
<dbReference type="HOGENOM" id="CLU_153999_2_1_1"/>
<dbReference type="OMA" id="WYTLNAV"/>
<keyword evidence="7 9" id="KW-0496">Mitochondrion</keyword>
<dbReference type="eggNOG" id="ENOG502SEY5">
    <property type="taxonomic scope" value="Eukaryota"/>
</dbReference>
<evidence type="ECO:0000256" key="8">
    <source>
        <dbReference type="ARBA" id="ARBA00023136"/>
    </source>
</evidence>
<evidence type="ECO:0000256" key="6">
    <source>
        <dbReference type="ARBA" id="ARBA00022989"/>
    </source>
</evidence>